<dbReference type="AlphaFoldDB" id="A0A291B8S4"/>
<dbReference type="KEGG" id="elux:BTN50_0897"/>
<keyword evidence="2" id="KW-1185">Reference proteome</keyword>
<evidence type="ECO:0000313" key="1">
    <source>
        <dbReference type="EMBL" id="ATF09404.1"/>
    </source>
</evidence>
<proteinExistence type="predicted"/>
<sequence>MHEIIAAELSASNVIDSEVLSNLFKQTCRKINKLLGDGVYDIR</sequence>
<gene>
    <name evidence="1" type="ORF">BTN50_0897</name>
</gene>
<dbReference type="Proteomes" id="UP000218160">
    <property type="component" value="Chromosome 1"/>
</dbReference>
<evidence type="ECO:0000313" key="2">
    <source>
        <dbReference type="Proteomes" id="UP000218160"/>
    </source>
</evidence>
<evidence type="ECO:0008006" key="3">
    <source>
        <dbReference type="Google" id="ProtNLM"/>
    </source>
</evidence>
<dbReference type="EMBL" id="CP020660">
    <property type="protein sequence ID" value="ATF09404.1"/>
    <property type="molecule type" value="Genomic_DNA"/>
</dbReference>
<reference evidence="2" key="1">
    <citation type="submission" date="2017-04" db="EMBL/GenBank/DDBJ databases">
        <title>Genome evolution of the luminous symbionts of deep sea anglerfish.</title>
        <authorList>
            <person name="Hendry T.A."/>
        </authorList>
    </citation>
    <scope>NUCLEOTIDE SEQUENCE [LARGE SCALE GENOMIC DNA]</scope>
</reference>
<organism evidence="1 2">
    <name type="scientific">Candidatus Enterovibrio altilux</name>
    <dbReference type="NCBI Taxonomy" id="1927128"/>
    <lineage>
        <taxon>Bacteria</taxon>
        <taxon>Pseudomonadati</taxon>
        <taxon>Pseudomonadota</taxon>
        <taxon>Gammaproteobacteria</taxon>
        <taxon>Vibrionales</taxon>
        <taxon>Vibrionaceae</taxon>
        <taxon>Enterovibrio</taxon>
    </lineage>
</organism>
<protein>
    <recommendedName>
        <fullName evidence="3">Mobile element protein</fullName>
    </recommendedName>
</protein>
<accession>A0A291B8S4</accession>
<name>A0A291B8S4_9GAMM</name>